<dbReference type="Proteomes" id="UP000269692">
    <property type="component" value="Unassembled WGS sequence"/>
</dbReference>
<evidence type="ECO:0000259" key="3">
    <source>
        <dbReference type="PROSITE" id="PS51747"/>
    </source>
</evidence>
<gene>
    <name evidence="4" type="ORF">D9R14_15860</name>
</gene>
<dbReference type="PROSITE" id="PS00903">
    <property type="entry name" value="CYT_DCMP_DEAMINASES_1"/>
    <property type="match status" value="1"/>
</dbReference>
<evidence type="ECO:0000256" key="2">
    <source>
        <dbReference type="ARBA" id="ARBA00022833"/>
    </source>
</evidence>
<dbReference type="PANTHER" id="PTHR11079:SF179">
    <property type="entry name" value="TRNA(ADENINE(34)) DEAMINASE, CHLOROPLASTIC"/>
    <property type="match status" value="1"/>
</dbReference>
<dbReference type="SUPFAM" id="SSF53927">
    <property type="entry name" value="Cytidine deaminase-like"/>
    <property type="match status" value="1"/>
</dbReference>
<dbReference type="PROSITE" id="PS51747">
    <property type="entry name" value="CYT_DCMP_DEAMINASES_2"/>
    <property type="match status" value="1"/>
</dbReference>
<keyword evidence="1" id="KW-0479">Metal-binding</keyword>
<dbReference type="GO" id="GO:0016787">
    <property type="term" value="F:hydrolase activity"/>
    <property type="evidence" value="ECO:0007669"/>
    <property type="project" value="InterPro"/>
</dbReference>
<dbReference type="AlphaFoldDB" id="A0A3L7A882"/>
<comment type="caution">
    <text evidence="4">The sequence shown here is derived from an EMBL/GenBank/DDBJ whole genome shotgun (WGS) entry which is preliminary data.</text>
</comment>
<dbReference type="Pfam" id="PF00383">
    <property type="entry name" value="dCMP_cyt_deam_1"/>
    <property type="match status" value="1"/>
</dbReference>
<keyword evidence="2" id="KW-0862">Zinc</keyword>
<keyword evidence="5" id="KW-1185">Reference proteome</keyword>
<dbReference type="OrthoDB" id="9802676at2"/>
<dbReference type="Gene3D" id="3.40.140.10">
    <property type="entry name" value="Cytidine Deaminase, domain 2"/>
    <property type="match status" value="1"/>
</dbReference>
<feature type="domain" description="CMP/dCMP-type deaminase" evidence="3">
    <location>
        <begin position="1"/>
        <end position="101"/>
    </location>
</feature>
<evidence type="ECO:0000313" key="5">
    <source>
        <dbReference type="Proteomes" id="UP000269692"/>
    </source>
</evidence>
<sequence length="145" mass="15509">MREALALAQASNHPYGAVIARGTEVLARGRNQVAEASDPTAHAEMTAIRSFVAERGPEGMRGATIYATVEPCMMCMGAILWCGFGRVVYGASMQDLAGIMSPGSITAQETASKTLFLKVELTGGVLAGESLALFEQRKDLFEWHK</sequence>
<reference evidence="4 5" key="1">
    <citation type="submission" date="2018-10" db="EMBL/GenBank/DDBJ databases">
        <title>Xanthobacter tagetidis genome sequencing and assembly.</title>
        <authorList>
            <person name="Maclea K.S."/>
            <person name="Goen A.E."/>
            <person name="Fatima S.A."/>
        </authorList>
    </citation>
    <scope>NUCLEOTIDE SEQUENCE [LARGE SCALE GENOMIC DNA]</scope>
    <source>
        <strain evidence="4 5">ATCC 700314</strain>
    </source>
</reference>
<organism evidence="4 5">
    <name type="scientific">Xanthobacter tagetidis</name>
    <dbReference type="NCBI Taxonomy" id="60216"/>
    <lineage>
        <taxon>Bacteria</taxon>
        <taxon>Pseudomonadati</taxon>
        <taxon>Pseudomonadota</taxon>
        <taxon>Alphaproteobacteria</taxon>
        <taxon>Hyphomicrobiales</taxon>
        <taxon>Xanthobacteraceae</taxon>
        <taxon>Xanthobacter</taxon>
    </lineage>
</organism>
<dbReference type="EMBL" id="RCTF01000013">
    <property type="protein sequence ID" value="RLP76305.1"/>
    <property type="molecule type" value="Genomic_DNA"/>
</dbReference>
<dbReference type="InterPro" id="IPR016192">
    <property type="entry name" value="APOBEC/CMP_deaminase_Zn-bd"/>
</dbReference>
<dbReference type="InterPro" id="IPR016193">
    <property type="entry name" value="Cytidine_deaminase-like"/>
</dbReference>
<protein>
    <submittedName>
        <fullName evidence="4">Nucleoside deaminase</fullName>
    </submittedName>
</protein>
<evidence type="ECO:0000313" key="4">
    <source>
        <dbReference type="EMBL" id="RLP76305.1"/>
    </source>
</evidence>
<dbReference type="InterPro" id="IPR002125">
    <property type="entry name" value="CMP_dCMP_dom"/>
</dbReference>
<dbReference type="GO" id="GO:0008270">
    <property type="term" value="F:zinc ion binding"/>
    <property type="evidence" value="ECO:0007669"/>
    <property type="project" value="InterPro"/>
</dbReference>
<proteinExistence type="predicted"/>
<dbReference type="CDD" id="cd01285">
    <property type="entry name" value="nucleoside_deaminase"/>
    <property type="match status" value="1"/>
</dbReference>
<evidence type="ECO:0000256" key="1">
    <source>
        <dbReference type="ARBA" id="ARBA00022723"/>
    </source>
</evidence>
<accession>A0A3L7A882</accession>
<name>A0A3L7A882_9HYPH</name>
<dbReference type="PANTHER" id="PTHR11079">
    <property type="entry name" value="CYTOSINE DEAMINASE FAMILY MEMBER"/>
    <property type="match status" value="1"/>
</dbReference>